<gene>
    <name evidence="1" type="ORF">MRB53_027498</name>
</gene>
<protein>
    <submittedName>
        <fullName evidence="1">Uncharacterized protein</fullName>
    </submittedName>
</protein>
<evidence type="ECO:0000313" key="1">
    <source>
        <dbReference type="EMBL" id="KAJ8634162.1"/>
    </source>
</evidence>
<keyword evidence="2" id="KW-1185">Reference proteome</keyword>
<accession>A0ACC2LL86</accession>
<name>A0ACC2LL86_PERAE</name>
<reference evidence="1 2" key="1">
    <citation type="journal article" date="2022" name="Hortic Res">
        <title>A haplotype resolved chromosomal level avocado genome allows analysis of novel avocado genes.</title>
        <authorList>
            <person name="Nath O."/>
            <person name="Fletcher S.J."/>
            <person name="Hayward A."/>
            <person name="Shaw L.M."/>
            <person name="Masouleh A.K."/>
            <person name="Furtado A."/>
            <person name="Henry R.J."/>
            <person name="Mitter N."/>
        </authorList>
    </citation>
    <scope>NUCLEOTIDE SEQUENCE [LARGE SCALE GENOMIC DNA]</scope>
    <source>
        <strain evidence="2">cv. Hass</strain>
    </source>
</reference>
<dbReference type="Proteomes" id="UP001234297">
    <property type="component" value="Chromosome 8"/>
</dbReference>
<organism evidence="1 2">
    <name type="scientific">Persea americana</name>
    <name type="common">Avocado</name>
    <dbReference type="NCBI Taxonomy" id="3435"/>
    <lineage>
        <taxon>Eukaryota</taxon>
        <taxon>Viridiplantae</taxon>
        <taxon>Streptophyta</taxon>
        <taxon>Embryophyta</taxon>
        <taxon>Tracheophyta</taxon>
        <taxon>Spermatophyta</taxon>
        <taxon>Magnoliopsida</taxon>
        <taxon>Magnoliidae</taxon>
        <taxon>Laurales</taxon>
        <taxon>Lauraceae</taxon>
        <taxon>Persea</taxon>
    </lineage>
</organism>
<comment type="caution">
    <text evidence="1">The sequence shown here is derived from an EMBL/GenBank/DDBJ whole genome shotgun (WGS) entry which is preliminary data.</text>
</comment>
<sequence length="600" mass="63879">MRRKLRLPSSSDEDDDHQTLQTLISRNPPNPNPSSANPNPPLEISDDDFVDASDVISPPSSSPPAARNSSDPVLPVDDFLRNLGLRLRRQWLDSCISGLSTSHPGFAGLDVAGKAKLCFSQFLFSDMNFSGSGVLPADVHTMHGVELAGPFLLQVDEIVNISVPLRERYHDASAGLKRCLKLSMTDGAQRVVGMEYRPVSCLEALAPAGLKVCIRNVHIRRGLLMLVPEVLEVLGGLVEELDAARQRLVQEVNKPPRGKRRRNGEVPSLVTRARHAAWPTNIANDAQVNTSLSSGANLSHHLGQVASLTTPVTDVIGRTREGLATSNSGLDAEANMTSSNAAVTLSASPADAGEINIGSFAAPSNAPDAHLSSSNTMLSVATMAFPCDDAGGKIMEVCAPTRQRPNAEDNCASSTASNVEYMATSGNGAGERAREGFPSPVIGLRSYNIPLLDTALDEGTLDTPSSDTEGASGKGLPASSNRLDVEANPSASDLDANENHKVEEVEHPLILSGDKEIPFTYLACLLAKWTASKDPVPVVLGKIKGTMLVEISKRSPLPVALEMSQGCPPSDAWMLLRRLRVLTAPQTPKRIHSSPINISP</sequence>
<evidence type="ECO:0000313" key="2">
    <source>
        <dbReference type="Proteomes" id="UP001234297"/>
    </source>
</evidence>
<dbReference type="EMBL" id="CM056816">
    <property type="protein sequence ID" value="KAJ8634162.1"/>
    <property type="molecule type" value="Genomic_DNA"/>
</dbReference>
<proteinExistence type="predicted"/>